<feature type="chain" id="PRO_5045357231" evidence="1">
    <location>
        <begin position="28"/>
        <end position="206"/>
    </location>
</feature>
<keyword evidence="1" id="KW-0732">Signal</keyword>
<keyword evidence="3" id="KW-1185">Reference proteome</keyword>
<protein>
    <submittedName>
        <fullName evidence="2">Uncharacterized protein</fullName>
    </submittedName>
</protein>
<evidence type="ECO:0000313" key="3">
    <source>
        <dbReference type="Proteomes" id="UP000679950"/>
    </source>
</evidence>
<accession>A0ABQ4KHB4</accession>
<comment type="caution">
    <text evidence="2">The sequence shown here is derived from an EMBL/GenBank/DDBJ whole genome shotgun (WGS) entry which is preliminary data.</text>
</comment>
<sequence length="206" mass="23582">MLKIKTLLVALCFSIMGLGTFTTNVSAHDSVHFQMNEAEYQSLIEQGYSKKDIFRAKGIAHLAKKDIGDVLDHYQKSGSWEKTAAHFGIDVKKLKAKHKKMKAKHEKMKKFYMENKEEIFAYIAGYSAISQEELRKIQVENSLKTHHLMKAAVIAKLSNSALVDVVNEHKAGKKFYEIAQNRNVKKAEFRKELKRIHSKIKESINS</sequence>
<dbReference type="Proteomes" id="UP000679950">
    <property type="component" value="Unassembled WGS sequence"/>
</dbReference>
<evidence type="ECO:0000313" key="2">
    <source>
        <dbReference type="EMBL" id="GIN56728.1"/>
    </source>
</evidence>
<dbReference type="RefSeq" id="WP_212965693.1">
    <property type="nucleotide sequence ID" value="NZ_BORB01000006.1"/>
</dbReference>
<reference evidence="2 3" key="1">
    <citation type="submission" date="2021-03" db="EMBL/GenBank/DDBJ databases">
        <title>Antimicrobial resistance genes in bacteria isolated from Japanese honey, and their potential for conferring macrolide and lincosamide resistance in the American foulbrood pathogen Paenibacillus larvae.</title>
        <authorList>
            <person name="Okamoto M."/>
            <person name="Kumagai M."/>
            <person name="Kanamori H."/>
            <person name="Takamatsu D."/>
        </authorList>
    </citation>
    <scope>NUCLEOTIDE SEQUENCE [LARGE SCALE GENOMIC DNA]</scope>
    <source>
        <strain evidence="2 3">J8TS2</strain>
    </source>
</reference>
<gene>
    <name evidence="2" type="ORF">J8TS2_10470</name>
</gene>
<dbReference type="EMBL" id="BORB01000006">
    <property type="protein sequence ID" value="GIN56728.1"/>
    <property type="molecule type" value="Genomic_DNA"/>
</dbReference>
<feature type="signal peptide" evidence="1">
    <location>
        <begin position="1"/>
        <end position="27"/>
    </location>
</feature>
<organism evidence="2 3">
    <name type="scientific">Lederbergia ruris</name>
    <dbReference type="NCBI Taxonomy" id="217495"/>
    <lineage>
        <taxon>Bacteria</taxon>
        <taxon>Bacillati</taxon>
        <taxon>Bacillota</taxon>
        <taxon>Bacilli</taxon>
        <taxon>Bacillales</taxon>
        <taxon>Bacillaceae</taxon>
        <taxon>Lederbergia</taxon>
    </lineage>
</organism>
<name>A0ABQ4KHB4_9BACI</name>
<proteinExistence type="predicted"/>
<evidence type="ECO:0000256" key="1">
    <source>
        <dbReference type="SAM" id="SignalP"/>
    </source>
</evidence>